<dbReference type="EMBL" id="VOSK01000355">
    <property type="protein sequence ID" value="MPR30371.1"/>
    <property type="molecule type" value="Genomic_DNA"/>
</dbReference>
<feature type="region of interest" description="Disordered" evidence="1">
    <location>
        <begin position="1"/>
        <end position="25"/>
    </location>
</feature>
<dbReference type="OrthoDB" id="8296216at2"/>
<dbReference type="RefSeq" id="WP_152717216.1">
    <property type="nucleotide sequence ID" value="NZ_VOSJ01000385.1"/>
</dbReference>
<dbReference type="AlphaFoldDB" id="A0A5N7MTR0"/>
<evidence type="ECO:0000313" key="3">
    <source>
        <dbReference type="Proteomes" id="UP000403266"/>
    </source>
</evidence>
<keyword evidence="3" id="KW-1185">Reference proteome</keyword>
<dbReference type="Proteomes" id="UP000403266">
    <property type="component" value="Unassembled WGS sequence"/>
</dbReference>
<proteinExistence type="predicted"/>
<protein>
    <submittedName>
        <fullName evidence="2">Uncharacterized protein</fullName>
    </submittedName>
</protein>
<organism evidence="2 3">
    <name type="scientific">Microvirga tunisiensis</name>
    <dbReference type="NCBI Taxonomy" id="2108360"/>
    <lineage>
        <taxon>Bacteria</taxon>
        <taxon>Pseudomonadati</taxon>
        <taxon>Pseudomonadota</taxon>
        <taxon>Alphaproteobacteria</taxon>
        <taxon>Hyphomicrobiales</taxon>
        <taxon>Methylobacteriaceae</taxon>
        <taxon>Microvirga</taxon>
    </lineage>
</organism>
<evidence type="ECO:0000256" key="1">
    <source>
        <dbReference type="SAM" id="MobiDB-lite"/>
    </source>
</evidence>
<evidence type="ECO:0000313" key="2">
    <source>
        <dbReference type="EMBL" id="MPR30371.1"/>
    </source>
</evidence>
<name>A0A5N7MTR0_9HYPH</name>
<sequence>MDHDREQAPDAETSVSDGGAEGQPHLPTEMLAEVAKHLATANPAETVKNLVKFAAVSKSAREVVYDDPAFTTFWRQLDRLRTAAKGLHSLDLPDADLDDITWAAGPTLKFLSGAEQSAVVDRILSGSDVERQALAINLMADHIGDLGGGNRTRLIERAFELFEQHNPVYDPDLPSVGSTLVRAYGYLDRDQKVRFLNAMANHPARAQYFANAVASHSTDHSNSLPPSEPAAVTQSSHLDNSITAIEASVDELIRDNTIVPDETIDVIYAVSVSINSAYDHARRELRDASRTRDRSTLAR</sequence>
<comment type="caution">
    <text evidence="2">The sequence shown here is derived from an EMBL/GenBank/DDBJ whole genome shotgun (WGS) entry which is preliminary data.</text>
</comment>
<gene>
    <name evidence="2" type="ORF">FS320_36430</name>
</gene>
<feature type="region of interest" description="Disordered" evidence="1">
    <location>
        <begin position="217"/>
        <end position="236"/>
    </location>
</feature>
<reference evidence="2 3" key="1">
    <citation type="journal article" date="2019" name="Syst. Appl. Microbiol.">
        <title>Microvirga tunisiensis sp. nov., a root nodule symbiotic bacterium isolated from Lupinus micranthus and L. luteus grown in Northern Tunisia.</title>
        <authorList>
            <person name="Msaddak A."/>
            <person name="Rejili M."/>
            <person name="Duran D."/>
            <person name="Mars M."/>
            <person name="Palacios J.M."/>
            <person name="Ruiz-Argueso T."/>
            <person name="Rey L."/>
            <person name="Imperial J."/>
        </authorList>
    </citation>
    <scope>NUCLEOTIDE SEQUENCE [LARGE SCALE GENOMIC DNA]</scope>
    <source>
        <strain evidence="2 3">Lmie10</strain>
    </source>
</reference>
<accession>A0A5N7MTR0</accession>